<name>A0A8T2M0H6_ASTMX</name>
<dbReference type="Proteomes" id="UP000752171">
    <property type="component" value="Unassembled WGS sequence"/>
</dbReference>
<evidence type="ECO:0000256" key="1">
    <source>
        <dbReference type="SAM" id="Coils"/>
    </source>
</evidence>
<evidence type="ECO:0000313" key="3">
    <source>
        <dbReference type="EMBL" id="KAG9277803.1"/>
    </source>
</evidence>
<comment type="caution">
    <text evidence="3">The sequence shown here is derived from an EMBL/GenBank/DDBJ whole genome shotgun (WGS) entry which is preliminary data.</text>
</comment>
<dbReference type="AlphaFoldDB" id="A0A8T2M0H6"/>
<feature type="compositionally biased region" description="Basic and acidic residues" evidence="2">
    <location>
        <begin position="1"/>
        <end position="15"/>
    </location>
</feature>
<gene>
    <name evidence="3" type="ORF">AMEX_G7848</name>
</gene>
<keyword evidence="3" id="KW-0436">Ligase</keyword>
<feature type="region of interest" description="Disordered" evidence="2">
    <location>
        <begin position="124"/>
        <end position="149"/>
    </location>
</feature>
<keyword evidence="1" id="KW-0175">Coiled coil</keyword>
<dbReference type="GO" id="GO:0016874">
    <property type="term" value="F:ligase activity"/>
    <property type="evidence" value="ECO:0007669"/>
    <property type="project" value="UniProtKB-KW"/>
</dbReference>
<feature type="coiled-coil region" evidence="1">
    <location>
        <begin position="252"/>
        <end position="383"/>
    </location>
</feature>
<feature type="region of interest" description="Disordered" evidence="2">
    <location>
        <begin position="50"/>
        <end position="75"/>
    </location>
</feature>
<dbReference type="EMBL" id="JAICCE010000005">
    <property type="protein sequence ID" value="KAG9277803.1"/>
    <property type="molecule type" value="Genomic_DNA"/>
</dbReference>
<protein>
    <submittedName>
        <fullName evidence="3">DNA ligase 1-like</fullName>
    </submittedName>
</protein>
<evidence type="ECO:0000256" key="2">
    <source>
        <dbReference type="SAM" id="MobiDB-lite"/>
    </source>
</evidence>
<organism evidence="3 4">
    <name type="scientific">Astyanax mexicanus</name>
    <name type="common">Blind cave fish</name>
    <name type="synonym">Astyanax fasciatus mexicanus</name>
    <dbReference type="NCBI Taxonomy" id="7994"/>
    <lineage>
        <taxon>Eukaryota</taxon>
        <taxon>Metazoa</taxon>
        <taxon>Chordata</taxon>
        <taxon>Craniata</taxon>
        <taxon>Vertebrata</taxon>
        <taxon>Euteleostomi</taxon>
        <taxon>Actinopterygii</taxon>
        <taxon>Neopterygii</taxon>
        <taxon>Teleostei</taxon>
        <taxon>Ostariophysi</taxon>
        <taxon>Characiformes</taxon>
        <taxon>Characoidei</taxon>
        <taxon>Acestrorhamphidae</taxon>
        <taxon>Acestrorhamphinae</taxon>
        <taxon>Astyanax</taxon>
    </lineage>
</organism>
<accession>A0A8T2M0H6</accession>
<reference evidence="3 4" key="1">
    <citation type="submission" date="2021-07" db="EMBL/GenBank/DDBJ databases">
        <authorList>
            <person name="Imarazene B."/>
            <person name="Zahm M."/>
            <person name="Klopp C."/>
            <person name="Cabau C."/>
            <person name="Beille S."/>
            <person name="Jouanno E."/>
            <person name="Castinel A."/>
            <person name="Lluch J."/>
            <person name="Gil L."/>
            <person name="Kuchtly C."/>
            <person name="Lopez Roques C."/>
            <person name="Donnadieu C."/>
            <person name="Parrinello H."/>
            <person name="Journot L."/>
            <person name="Du K."/>
            <person name="Schartl M."/>
            <person name="Retaux S."/>
            <person name="Guiguen Y."/>
        </authorList>
    </citation>
    <scope>NUCLEOTIDE SEQUENCE [LARGE SCALE GENOMIC DNA]</scope>
    <source>
        <strain evidence="3">Pach_M1</strain>
        <tissue evidence="3">Testis</tissue>
    </source>
</reference>
<proteinExistence type="predicted"/>
<evidence type="ECO:0000313" key="4">
    <source>
        <dbReference type="Proteomes" id="UP000752171"/>
    </source>
</evidence>
<feature type="region of interest" description="Disordered" evidence="2">
    <location>
        <begin position="1"/>
        <end position="31"/>
    </location>
</feature>
<sequence length="428" mass="51693">MAKSQCARDMEKMTPEQRASTSRGLDQGKIQEADWATKKKKLMQKAEQLEKERERLRMMKPIDKEQVGEKTEPMKVKEVQKAMEELQKKETERRDRILQAWTVAGKEWDEEKMKLKQEIEQLKKEGEKLRTSKKSDEKQNGEQRDLKEMREAHKRQMELLQTTETEKRSRILKAWTVASDEWKEEKKKMKLEIEQLKKEGEKLRTGKKKDEEPTGEVKDLLEKKEVEKAFELLQKKETERCDRILKSWTEASKEWKEAEKKMKLEIEQLEEEGEKLRLMKQKDEEQLRELTELKKTIEPSMKEIRKLKEKMEMLMKEREKEMEKMMEERENDEKKIELMMKEKKEMEKRRSERKKRKEMVKMMKETEAKVLKEEKKKKEAGSRFLSHLWIRLPVTNFCRQEPTELSRTEPFPHKPYPKSVMVVPIFSG</sequence>